<dbReference type="InterPro" id="IPR050638">
    <property type="entry name" value="AA-Vitamin_Transporters"/>
</dbReference>
<protein>
    <submittedName>
        <fullName evidence="7">Multidrug transporter</fullName>
    </submittedName>
</protein>
<feature type="transmembrane region" description="Helical" evidence="5">
    <location>
        <begin position="203"/>
        <end position="223"/>
    </location>
</feature>
<dbReference type="InterPro" id="IPR000620">
    <property type="entry name" value="EamA_dom"/>
</dbReference>
<keyword evidence="2 5" id="KW-0812">Transmembrane</keyword>
<gene>
    <name evidence="7" type="ORF">GCM10011534_10380</name>
</gene>
<dbReference type="PANTHER" id="PTHR32322">
    <property type="entry name" value="INNER MEMBRANE TRANSPORTER"/>
    <property type="match status" value="1"/>
</dbReference>
<feature type="transmembrane region" description="Helical" evidence="5">
    <location>
        <begin position="294"/>
        <end position="315"/>
    </location>
</feature>
<dbReference type="Gene3D" id="1.10.3730.20">
    <property type="match status" value="1"/>
</dbReference>
<dbReference type="AlphaFoldDB" id="A0A917WCN0"/>
<feature type="transmembrane region" description="Helical" evidence="5">
    <location>
        <begin position="28"/>
        <end position="49"/>
    </location>
</feature>
<feature type="transmembrane region" description="Helical" evidence="5">
    <location>
        <begin position="115"/>
        <end position="136"/>
    </location>
</feature>
<dbReference type="SUPFAM" id="SSF103481">
    <property type="entry name" value="Multidrug resistance efflux transporter EmrE"/>
    <property type="match status" value="2"/>
</dbReference>
<feature type="transmembrane region" description="Helical" evidence="5">
    <location>
        <begin position="173"/>
        <end position="191"/>
    </location>
</feature>
<keyword evidence="3 5" id="KW-1133">Transmembrane helix</keyword>
<dbReference type="GO" id="GO:0016020">
    <property type="term" value="C:membrane"/>
    <property type="evidence" value="ECO:0007669"/>
    <property type="project" value="UniProtKB-SubCell"/>
</dbReference>
<feature type="transmembrane region" description="Helical" evidence="5">
    <location>
        <begin position="61"/>
        <end position="78"/>
    </location>
</feature>
<feature type="domain" description="EamA" evidence="6">
    <location>
        <begin position="31"/>
        <end position="159"/>
    </location>
</feature>
<sequence length="323" mass="34418">MHRDRIADPPVKALDAAMQQKTISPAAWGQLLLLGFIWGGSFIAIQTAVHEVGPFTSVLHRTFWAALLLWGVVLALRLKMPRDAATWGAFFVQGGLNNVIPFTLLAFGTKHLETGLVSIFNASTAVFGVLIAAIVFADERLTLRKAGGVAIGFLGVVVAMGTENLHELDLRSLAQLACIGAAFCYGCAGSWARSRLGHLEPRVAATGMLTAATLMMIPLTLMFEGMVSFDLLPQTWIAIAYYSLIATGGAFLLYYSILAKAGAGNLMLVTLLVAPIAILIGAVVLGEALHPRHYAGFILLALGLAVLDGRILSLLSPGRRNRV</sequence>
<evidence type="ECO:0000256" key="3">
    <source>
        <dbReference type="ARBA" id="ARBA00022989"/>
    </source>
</evidence>
<dbReference type="Pfam" id="PF00892">
    <property type="entry name" value="EamA"/>
    <property type="match status" value="2"/>
</dbReference>
<keyword evidence="4 5" id="KW-0472">Membrane</keyword>
<organism evidence="7 8">
    <name type="scientific">Pseudooceanicola nanhaiensis</name>
    <dbReference type="NCBI Taxonomy" id="375761"/>
    <lineage>
        <taxon>Bacteria</taxon>
        <taxon>Pseudomonadati</taxon>
        <taxon>Pseudomonadota</taxon>
        <taxon>Alphaproteobacteria</taxon>
        <taxon>Rhodobacterales</taxon>
        <taxon>Paracoccaceae</taxon>
        <taxon>Pseudooceanicola</taxon>
    </lineage>
</organism>
<feature type="transmembrane region" description="Helical" evidence="5">
    <location>
        <begin position="266"/>
        <end position="288"/>
    </location>
</feature>
<name>A0A917WCN0_9RHOB</name>
<feature type="transmembrane region" description="Helical" evidence="5">
    <location>
        <begin position="143"/>
        <end position="161"/>
    </location>
</feature>
<reference evidence="7" key="1">
    <citation type="journal article" date="2014" name="Int. J. Syst. Evol. Microbiol.">
        <title>Complete genome sequence of Corynebacterium casei LMG S-19264T (=DSM 44701T), isolated from a smear-ripened cheese.</title>
        <authorList>
            <consortium name="US DOE Joint Genome Institute (JGI-PGF)"/>
            <person name="Walter F."/>
            <person name="Albersmeier A."/>
            <person name="Kalinowski J."/>
            <person name="Ruckert C."/>
        </authorList>
    </citation>
    <scope>NUCLEOTIDE SEQUENCE</scope>
    <source>
        <strain evidence="7">CGMCC 1.6293</strain>
    </source>
</reference>
<accession>A0A917WCN0</accession>
<keyword evidence="8" id="KW-1185">Reference proteome</keyword>
<evidence type="ECO:0000256" key="5">
    <source>
        <dbReference type="SAM" id="Phobius"/>
    </source>
</evidence>
<dbReference type="InterPro" id="IPR037185">
    <property type="entry name" value="EmrE-like"/>
</dbReference>
<feature type="transmembrane region" description="Helical" evidence="5">
    <location>
        <begin position="235"/>
        <end position="254"/>
    </location>
</feature>
<feature type="transmembrane region" description="Helical" evidence="5">
    <location>
        <begin position="90"/>
        <end position="109"/>
    </location>
</feature>
<evidence type="ECO:0000313" key="7">
    <source>
        <dbReference type="EMBL" id="GGL90171.1"/>
    </source>
</evidence>
<dbReference type="EMBL" id="BMLF01000001">
    <property type="protein sequence ID" value="GGL90171.1"/>
    <property type="molecule type" value="Genomic_DNA"/>
</dbReference>
<reference evidence="7" key="2">
    <citation type="submission" date="2020-09" db="EMBL/GenBank/DDBJ databases">
        <authorList>
            <person name="Sun Q."/>
            <person name="Zhou Y."/>
        </authorList>
    </citation>
    <scope>NUCLEOTIDE SEQUENCE</scope>
    <source>
        <strain evidence="7">CGMCC 1.6293</strain>
    </source>
</reference>
<evidence type="ECO:0000256" key="1">
    <source>
        <dbReference type="ARBA" id="ARBA00004141"/>
    </source>
</evidence>
<evidence type="ECO:0000256" key="4">
    <source>
        <dbReference type="ARBA" id="ARBA00023136"/>
    </source>
</evidence>
<evidence type="ECO:0000256" key="2">
    <source>
        <dbReference type="ARBA" id="ARBA00022692"/>
    </source>
</evidence>
<evidence type="ECO:0000259" key="6">
    <source>
        <dbReference type="Pfam" id="PF00892"/>
    </source>
</evidence>
<comment type="caution">
    <text evidence="7">The sequence shown here is derived from an EMBL/GenBank/DDBJ whole genome shotgun (WGS) entry which is preliminary data.</text>
</comment>
<comment type="subcellular location">
    <subcellularLocation>
        <location evidence="1">Membrane</location>
        <topology evidence="1">Multi-pass membrane protein</topology>
    </subcellularLocation>
</comment>
<dbReference type="PANTHER" id="PTHR32322:SF9">
    <property type="entry name" value="AMINO-ACID METABOLITE EFFLUX PUMP-RELATED"/>
    <property type="match status" value="1"/>
</dbReference>
<proteinExistence type="predicted"/>
<evidence type="ECO:0000313" key="8">
    <source>
        <dbReference type="Proteomes" id="UP000649829"/>
    </source>
</evidence>
<dbReference type="Proteomes" id="UP000649829">
    <property type="component" value="Unassembled WGS sequence"/>
</dbReference>
<feature type="domain" description="EamA" evidence="6">
    <location>
        <begin position="175"/>
        <end position="306"/>
    </location>
</feature>